<dbReference type="SUPFAM" id="SSF48264">
    <property type="entry name" value="Cytochrome P450"/>
    <property type="match status" value="1"/>
</dbReference>
<evidence type="ECO:0000256" key="3">
    <source>
        <dbReference type="ARBA" id="ARBA00023004"/>
    </source>
</evidence>
<dbReference type="Proteomes" id="UP001600064">
    <property type="component" value="Unassembled WGS sequence"/>
</dbReference>
<evidence type="ECO:0000313" key="5">
    <source>
        <dbReference type="Proteomes" id="UP001600064"/>
    </source>
</evidence>
<evidence type="ECO:0008006" key="6">
    <source>
        <dbReference type="Google" id="ProtNLM"/>
    </source>
</evidence>
<dbReference type="RefSeq" id="XP_070870789.1">
    <property type="nucleotide sequence ID" value="XM_071007595.1"/>
</dbReference>
<evidence type="ECO:0000256" key="2">
    <source>
        <dbReference type="ARBA" id="ARBA00022723"/>
    </source>
</evidence>
<dbReference type="GeneID" id="98122239"/>
<evidence type="ECO:0000313" key="4">
    <source>
        <dbReference type="EMBL" id="KAL2272065.1"/>
    </source>
</evidence>
<dbReference type="PANTHER" id="PTHR24305:SF168">
    <property type="entry name" value="P450, PUTATIVE (EUROFUNG)-RELATED"/>
    <property type="match status" value="1"/>
</dbReference>
<protein>
    <recommendedName>
        <fullName evidence="6">Cytochrome P450</fullName>
    </recommendedName>
</protein>
<evidence type="ECO:0000256" key="1">
    <source>
        <dbReference type="ARBA" id="ARBA00022617"/>
    </source>
</evidence>
<dbReference type="PANTHER" id="PTHR24305">
    <property type="entry name" value="CYTOCHROME P450"/>
    <property type="match status" value="1"/>
</dbReference>
<dbReference type="InterPro" id="IPR050121">
    <property type="entry name" value="Cytochrome_P450_monoxygenase"/>
</dbReference>
<comment type="caution">
    <text evidence="4">The sequence shown here is derived from an EMBL/GenBank/DDBJ whole genome shotgun (WGS) entry which is preliminary data.</text>
</comment>
<dbReference type="Gene3D" id="1.10.630.10">
    <property type="entry name" value="Cytochrome P450"/>
    <property type="match status" value="1"/>
</dbReference>
<dbReference type="InterPro" id="IPR036396">
    <property type="entry name" value="Cyt_P450_sf"/>
</dbReference>
<accession>A0ABR4DP84</accession>
<dbReference type="Pfam" id="PF00067">
    <property type="entry name" value="p450"/>
    <property type="match status" value="1"/>
</dbReference>
<organism evidence="4 5">
    <name type="scientific">Remersonia thermophila</name>
    <dbReference type="NCBI Taxonomy" id="72144"/>
    <lineage>
        <taxon>Eukaryota</taxon>
        <taxon>Fungi</taxon>
        <taxon>Dikarya</taxon>
        <taxon>Ascomycota</taxon>
        <taxon>Pezizomycotina</taxon>
        <taxon>Sordariomycetes</taxon>
        <taxon>Sordariomycetidae</taxon>
        <taxon>Sordariales</taxon>
        <taxon>Sordariales incertae sedis</taxon>
        <taxon>Remersonia</taxon>
    </lineage>
</organism>
<dbReference type="PRINTS" id="PR00385">
    <property type="entry name" value="P450"/>
</dbReference>
<proteinExistence type="predicted"/>
<reference evidence="4 5" key="1">
    <citation type="journal article" date="2024" name="Commun. Biol.">
        <title>Comparative genomic analysis of thermophilic fungi reveals convergent evolutionary adaptations and gene losses.</title>
        <authorList>
            <person name="Steindorff A.S."/>
            <person name="Aguilar-Pontes M.V."/>
            <person name="Robinson A.J."/>
            <person name="Andreopoulos B."/>
            <person name="LaButti K."/>
            <person name="Kuo A."/>
            <person name="Mondo S."/>
            <person name="Riley R."/>
            <person name="Otillar R."/>
            <person name="Haridas S."/>
            <person name="Lipzen A."/>
            <person name="Grimwood J."/>
            <person name="Schmutz J."/>
            <person name="Clum A."/>
            <person name="Reid I.D."/>
            <person name="Moisan M.C."/>
            <person name="Butler G."/>
            <person name="Nguyen T.T.M."/>
            <person name="Dewar K."/>
            <person name="Conant G."/>
            <person name="Drula E."/>
            <person name="Henrissat B."/>
            <person name="Hansel C."/>
            <person name="Singer S."/>
            <person name="Hutchinson M.I."/>
            <person name="de Vries R.P."/>
            <person name="Natvig D.O."/>
            <person name="Powell A.J."/>
            <person name="Tsang A."/>
            <person name="Grigoriev I.V."/>
        </authorList>
    </citation>
    <scope>NUCLEOTIDE SEQUENCE [LARGE SCALE GENOMIC DNA]</scope>
    <source>
        <strain evidence="4 5">ATCC 22073</strain>
    </source>
</reference>
<keyword evidence="2" id="KW-0479">Metal-binding</keyword>
<keyword evidence="1" id="KW-0349">Heme</keyword>
<dbReference type="InterPro" id="IPR002401">
    <property type="entry name" value="Cyt_P450_E_grp-I"/>
</dbReference>
<dbReference type="InterPro" id="IPR001128">
    <property type="entry name" value="Cyt_P450"/>
</dbReference>
<keyword evidence="5" id="KW-1185">Reference proteome</keyword>
<dbReference type="EMBL" id="JAZGUE010000001">
    <property type="protein sequence ID" value="KAL2272065.1"/>
    <property type="molecule type" value="Genomic_DNA"/>
</dbReference>
<gene>
    <name evidence="4" type="ORF">VTJ83DRAFT_1436</name>
</gene>
<name>A0ABR4DP84_9PEZI</name>
<dbReference type="PRINTS" id="PR00463">
    <property type="entry name" value="EP450I"/>
</dbReference>
<sequence>MSRTQNGVDHILSEMNEQIHVRKRHQMAPGYSGKDNPELESTMDVYIAKFVHLVRSRYLSTPYCAKSFDIGEKAQFLAVDVINAIGLGELLGDLDNDEDWFEYVKQMRIGLRINRILTSFGFTWRTPSGLGRVLRHCRVRIQERAKSGLREQSDMLTSFVRHGLTPEDLVHEVILQLIAGADTTSTAIRCVILHLLTHPPVYKKLQDEVDAAVAAGKAPTPPRIITAAEAKSLPYLQACIKESMRIHPPITSTFPKRVPDSGNTVIVDGKSVFLPPGTNVGYSVYALHRDRRTYGEDVDEFRPECWLLGKDQARLSAMNKTHDTTFGYGRYQCLGKPIAEMEISKAIFELMRNFDLSLARPENPWKQENVLGLFFHEDLLVHAVDRVQGATA</sequence>
<keyword evidence="3" id="KW-0408">Iron</keyword>